<feature type="region of interest" description="Disordered" evidence="5">
    <location>
        <begin position="616"/>
        <end position="657"/>
    </location>
</feature>
<feature type="compositionally biased region" description="Basic and acidic residues" evidence="5">
    <location>
        <begin position="397"/>
        <end position="416"/>
    </location>
</feature>
<evidence type="ECO:0000313" key="6">
    <source>
        <dbReference type="EMBL" id="CAL1614088.1"/>
    </source>
</evidence>
<feature type="compositionally biased region" description="Polar residues" evidence="5">
    <location>
        <begin position="1"/>
        <end position="11"/>
    </location>
</feature>
<feature type="compositionally biased region" description="Low complexity" evidence="5">
    <location>
        <begin position="51"/>
        <end position="68"/>
    </location>
</feature>
<dbReference type="EMBL" id="OZ035830">
    <property type="protein sequence ID" value="CAL1614088.1"/>
    <property type="molecule type" value="Genomic_DNA"/>
</dbReference>
<organism evidence="6 7">
    <name type="scientific">Knipowitschia caucasica</name>
    <name type="common">Caucasian dwarf goby</name>
    <name type="synonym">Pomatoschistus caucasicus</name>
    <dbReference type="NCBI Taxonomy" id="637954"/>
    <lineage>
        <taxon>Eukaryota</taxon>
        <taxon>Metazoa</taxon>
        <taxon>Chordata</taxon>
        <taxon>Craniata</taxon>
        <taxon>Vertebrata</taxon>
        <taxon>Euteleostomi</taxon>
        <taxon>Actinopterygii</taxon>
        <taxon>Neopterygii</taxon>
        <taxon>Teleostei</taxon>
        <taxon>Neoteleostei</taxon>
        <taxon>Acanthomorphata</taxon>
        <taxon>Gobiaria</taxon>
        <taxon>Gobiiformes</taxon>
        <taxon>Gobioidei</taxon>
        <taxon>Gobiidae</taxon>
        <taxon>Gobiinae</taxon>
        <taxon>Knipowitschia</taxon>
    </lineage>
</organism>
<feature type="region of interest" description="Disordered" evidence="5">
    <location>
        <begin position="397"/>
        <end position="421"/>
    </location>
</feature>
<keyword evidence="7" id="KW-1185">Reference proteome</keyword>
<feature type="compositionally biased region" description="Low complexity" evidence="5">
    <location>
        <begin position="622"/>
        <end position="657"/>
    </location>
</feature>
<evidence type="ECO:0000256" key="5">
    <source>
        <dbReference type="SAM" id="MobiDB-lite"/>
    </source>
</evidence>
<feature type="region of interest" description="Disordered" evidence="5">
    <location>
        <begin position="1"/>
        <end position="163"/>
    </location>
</feature>
<dbReference type="PANTHER" id="PTHR24200:SF7">
    <property type="entry name" value="MICROTUBULE-ASSOCIATED TUMOR SUPPRESSOR 1"/>
    <property type="match status" value="1"/>
</dbReference>
<evidence type="ECO:0000256" key="3">
    <source>
        <dbReference type="ARBA" id="ARBA00023054"/>
    </source>
</evidence>
<evidence type="ECO:0000256" key="2">
    <source>
        <dbReference type="ARBA" id="ARBA00007585"/>
    </source>
</evidence>
<dbReference type="GO" id="GO:0008017">
    <property type="term" value="F:microtubule binding"/>
    <property type="evidence" value="ECO:0007669"/>
    <property type="project" value="TreeGrafter"/>
</dbReference>
<dbReference type="GO" id="GO:0005737">
    <property type="term" value="C:cytoplasm"/>
    <property type="evidence" value="ECO:0007669"/>
    <property type="project" value="TreeGrafter"/>
</dbReference>
<sequence>MSFNQNSSQSKPLIEKETTQTRKVKKIGLVSEASSRTKVGGQAGPNQTIRTSTSKSLAASSLLTTPLKHQPGASGREGRAATTHLGIPVLKSKDTSRNKSLGGPSLGPSPAAHYKPKTSPHPETPSRSSLPHTTPVSRVPQRKTFGPSKSQPGTSETAKTPVSTGVAKHLTPFKVPIFKSRLTKAAKTSEPVLTAVKSTAPSKCLPNGSISPQVKPTTKHHRPSASAHFFNCLLRNIHLLSGCKRNIVIFQTVDQSKPKVGLRLQQQQQSEKCLSRAPQGPAARDVAPKGVVDARRNGANIQHLQAQLRYSNSRFEAFTVVLQQTLAQRDEAVRQSRGLSQELLELRGELVNTVNRSQCLVQEKECLKASLQEALEQLQTQHQRDLEDLEQRLRETYEQERRASEQRSREERERSTHSLQQQLEELKASHEALRLDLEQSHDQQLLSLRQQHQISLQELITSQTEELQSLNKTLKDAEMVLNEKIQELTRENKALMEKLAEEENRRREMQKDSHTVYLEQELESLKVVLDLKNQQLHQQEKKIMEVDKLTERNLKLGESLCKVQQENEDLKARMDRHAALSRQLSTEQAQLQESLQKESKMNKRLSMENEELVWKLHNGDLSSPRRSSPGGRSPSPLFSIHSPRSPSLFSSPPVSPR</sequence>
<protein>
    <submittedName>
        <fullName evidence="6">Uncharacterized protein</fullName>
    </submittedName>
</protein>
<evidence type="ECO:0000313" key="7">
    <source>
        <dbReference type="Proteomes" id="UP001497482"/>
    </source>
</evidence>
<feature type="compositionally biased region" description="Polar residues" evidence="5">
    <location>
        <begin position="147"/>
        <end position="163"/>
    </location>
</feature>
<dbReference type="InterPro" id="IPR051293">
    <property type="entry name" value="MTUS1/CCDC69"/>
</dbReference>
<name>A0AAV2ML24_KNICA</name>
<proteinExistence type="inferred from homology"/>
<feature type="compositionally biased region" description="Polar residues" evidence="5">
    <location>
        <begin position="125"/>
        <end position="136"/>
    </location>
</feature>
<keyword evidence="4" id="KW-0539">Nucleus</keyword>
<comment type="subcellular location">
    <subcellularLocation>
        <location evidence="1">Nucleus</location>
    </subcellularLocation>
</comment>
<comment type="similarity">
    <text evidence="2">Belongs to the MTUS1 family.</text>
</comment>
<reference evidence="6 7" key="1">
    <citation type="submission" date="2024-04" db="EMBL/GenBank/DDBJ databases">
        <authorList>
            <person name="Waldvogel A.-M."/>
            <person name="Schoenle A."/>
        </authorList>
    </citation>
    <scope>NUCLEOTIDE SEQUENCE [LARGE SCALE GENOMIC DNA]</scope>
</reference>
<evidence type="ECO:0000256" key="1">
    <source>
        <dbReference type="ARBA" id="ARBA00004123"/>
    </source>
</evidence>
<dbReference type="AlphaFoldDB" id="A0AAV2ML24"/>
<dbReference type="Proteomes" id="UP001497482">
    <property type="component" value="Chromosome 8"/>
</dbReference>
<keyword evidence="3" id="KW-0175">Coiled coil</keyword>
<evidence type="ECO:0000256" key="4">
    <source>
        <dbReference type="ARBA" id="ARBA00023242"/>
    </source>
</evidence>
<dbReference type="GO" id="GO:0005634">
    <property type="term" value="C:nucleus"/>
    <property type="evidence" value="ECO:0007669"/>
    <property type="project" value="UniProtKB-SubCell"/>
</dbReference>
<accession>A0AAV2ML24</accession>
<gene>
    <name evidence="6" type="ORF">KC01_LOCUS40177</name>
</gene>
<dbReference type="PANTHER" id="PTHR24200">
    <property type="entry name" value="TOUCAN, ISOFORM A"/>
    <property type="match status" value="1"/>
</dbReference>